<dbReference type="PANTHER" id="PTHR45453:SF1">
    <property type="entry name" value="PHOSPHATE REGULON SENSOR PROTEIN PHOR"/>
    <property type="match status" value="1"/>
</dbReference>
<dbReference type="Gene3D" id="3.30.565.10">
    <property type="entry name" value="Histidine kinase-like ATPase, C-terminal domain"/>
    <property type="match status" value="1"/>
</dbReference>
<gene>
    <name evidence="12" type="primary">yycG_1</name>
    <name evidence="12" type="ORF">ACWI_07250</name>
</gene>
<dbReference type="CDD" id="cd00082">
    <property type="entry name" value="HisKA"/>
    <property type="match status" value="1"/>
</dbReference>
<dbReference type="InterPro" id="IPR036097">
    <property type="entry name" value="HisK_dim/P_sf"/>
</dbReference>
<dbReference type="InterPro" id="IPR003661">
    <property type="entry name" value="HisK_dim/P_dom"/>
</dbReference>
<keyword evidence="4" id="KW-0597">Phosphoprotein</keyword>
<dbReference type="GO" id="GO:0016036">
    <property type="term" value="P:cellular response to phosphate starvation"/>
    <property type="evidence" value="ECO:0007669"/>
    <property type="project" value="TreeGrafter"/>
</dbReference>
<keyword evidence="6 12" id="KW-0418">Kinase</keyword>
<dbReference type="FunFam" id="3.30.565.10:FF:000006">
    <property type="entry name" value="Sensor histidine kinase WalK"/>
    <property type="match status" value="1"/>
</dbReference>
<dbReference type="GO" id="GO:0004721">
    <property type="term" value="F:phosphoprotein phosphatase activity"/>
    <property type="evidence" value="ECO:0007669"/>
    <property type="project" value="TreeGrafter"/>
</dbReference>
<name>A0A1F2PLX9_9FIRM</name>
<keyword evidence="7" id="KW-0902">Two-component regulatory system</keyword>
<evidence type="ECO:0000259" key="11">
    <source>
        <dbReference type="PROSITE" id="PS50885"/>
    </source>
</evidence>
<dbReference type="AlphaFoldDB" id="A0A1F2PLX9"/>
<evidence type="ECO:0000256" key="4">
    <source>
        <dbReference type="ARBA" id="ARBA00022553"/>
    </source>
</evidence>
<feature type="transmembrane region" description="Helical" evidence="9">
    <location>
        <begin position="12"/>
        <end position="37"/>
    </location>
</feature>
<feature type="domain" description="Histidine kinase" evidence="10">
    <location>
        <begin position="369"/>
        <end position="588"/>
    </location>
</feature>
<reference evidence="12 13" key="1">
    <citation type="submission" date="2015-09" db="EMBL/GenBank/DDBJ databases">
        <title>Genome sequence of Acetobacterium wieringae DSM 1911.</title>
        <authorList>
            <person name="Poehlein A."/>
            <person name="Bengelsdorf F.R."/>
            <person name="Schiel-Bengelsdorf B."/>
            <person name="Duerre P."/>
            <person name="Daniel R."/>
        </authorList>
    </citation>
    <scope>NUCLEOTIDE SEQUENCE [LARGE SCALE GENOMIC DNA]</scope>
    <source>
        <strain evidence="12 13">DSM 1911</strain>
    </source>
</reference>
<evidence type="ECO:0000256" key="2">
    <source>
        <dbReference type="ARBA" id="ARBA00004370"/>
    </source>
</evidence>
<dbReference type="GO" id="GO:0000155">
    <property type="term" value="F:phosphorelay sensor kinase activity"/>
    <property type="evidence" value="ECO:0007669"/>
    <property type="project" value="InterPro"/>
</dbReference>
<keyword evidence="9" id="KW-1133">Transmembrane helix</keyword>
<dbReference type="InterPro" id="IPR050351">
    <property type="entry name" value="BphY/WalK/GraS-like"/>
</dbReference>
<dbReference type="EMBL" id="LKEU01000015">
    <property type="protein sequence ID" value="OFV71752.1"/>
    <property type="molecule type" value="Genomic_DNA"/>
</dbReference>
<protein>
    <recommendedName>
        <fullName evidence="3">histidine kinase</fullName>
        <ecNumber evidence="3">2.7.13.3</ecNumber>
    </recommendedName>
</protein>
<dbReference type="Gene3D" id="6.10.340.10">
    <property type="match status" value="1"/>
</dbReference>
<keyword evidence="9" id="KW-0812">Transmembrane</keyword>
<dbReference type="PROSITE" id="PS50885">
    <property type="entry name" value="HAMP"/>
    <property type="match status" value="1"/>
</dbReference>
<evidence type="ECO:0000256" key="8">
    <source>
        <dbReference type="ARBA" id="ARBA00023136"/>
    </source>
</evidence>
<evidence type="ECO:0000313" key="13">
    <source>
        <dbReference type="Proteomes" id="UP000176244"/>
    </source>
</evidence>
<proteinExistence type="predicted"/>
<dbReference type="Pfam" id="PF00512">
    <property type="entry name" value="HisKA"/>
    <property type="match status" value="1"/>
</dbReference>
<dbReference type="Proteomes" id="UP000176244">
    <property type="component" value="Unassembled WGS sequence"/>
</dbReference>
<dbReference type="SMART" id="SM00388">
    <property type="entry name" value="HisKA"/>
    <property type="match status" value="1"/>
</dbReference>
<dbReference type="PRINTS" id="PR00344">
    <property type="entry name" value="BCTRLSENSOR"/>
</dbReference>
<evidence type="ECO:0000256" key="6">
    <source>
        <dbReference type="ARBA" id="ARBA00022777"/>
    </source>
</evidence>
<dbReference type="InterPro" id="IPR003594">
    <property type="entry name" value="HATPase_dom"/>
</dbReference>
<dbReference type="SUPFAM" id="SSF55874">
    <property type="entry name" value="ATPase domain of HSP90 chaperone/DNA topoisomerase II/histidine kinase"/>
    <property type="match status" value="1"/>
</dbReference>
<dbReference type="SMART" id="SM00387">
    <property type="entry name" value="HATPase_c"/>
    <property type="match status" value="1"/>
</dbReference>
<feature type="transmembrane region" description="Helical" evidence="9">
    <location>
        <begin position="168"/>
        <end position="190"/>
    </location>
</feature>
<keyword evidence="8 9" id="KW-0472">Membrane</keyword>
<dbReference type="FunFam" id="1.10.287.130:FF:000001">
    <property type="entry name" value="Two-component sensor histidine kinase"/>
    <property type="match status" value="1"/>
</dbReference>
<dbReference type="SUPFAM" id="SSF47384">
    <property type="entry name" value="Homodimeric domain of signal transducing histidine kinase"/>
    <property type="match status" value="1"/>
</dbReference>
<dbReference type="SUPFAM" id="SSF158472">
    <property type="entry name" value="HAMP domain-like"/>
    <property type="match status" value="1"/>
</dbReference>
<dbReference type="Pfam" id="PF00672">
    <property type="entry name" value="HAMP"/>
    <property type="match status" value="1"/>
</dbReference>
<dbReference type="OrthoDB" id="9792991at2"/>
<comment type="catalytic activity">
    <reaction evidence="1">
        <text>ATP + protein L-histidine = ADP + protein N-phospho-L-histidine.</text>
        <dbReference type="EC" id="2.7.13.3"/>
    </reaction>
</comment>
<dbReference type="CDD" id="cd06225">
    <property type="entry name" value="HAMP"/>
    <property type="match status" value="1"/>
</dbReference>
<dbReference type="Gene3D" id="1.10.287.130">
    <property type="match status" value="1"/>
</dbReference>
<dbReference type="SMART" id="SM00304">
    <property type="entry name" value="HAMP"/>
    <property type="match status" value="1"/>
</dbReference>
<keyword evidence="5 12" id="KW-0808">Transferase</keyword>
<feature type="domain" description="HAMP" evidence="11">
    <location>
        <begin position="196"/>
        <end position="248"/>
    </location>
</feature>
<dbReference type="GO" id="GO:0005886">
    <property type="term" value="C:plasma membrane"/>
    <property type="evidence" value="ECO:0007669"/>
    <property type="project" value="TreeGrafter"/>
</dbReference>
<dbReference type="STRING" id="52694.ACWI_07250"/>
<dbReference type="PANTHER" id="PTHR45453">
    <property type="entry name" value="PHOSPHATE REGULON SENSOR PROTEIN PHOR"/>
    <property type="match status" value="1"/>
</dbReference>
<dbReference type="Pfam" id="PF02518">
    <property type="entry name" value="HATPase_c"/>
    <property type="match status" value="1"/>
</dbReference>
<evidence type="ECO:0000256" key="1">
    <source>
        <dbReference type="ARBA" id="ARBA00000085"/>
    </source>
</evidence>
<evidence type="ECO:0000256" key="5">
    <source>
        <dbReference type="ARBA" id="ARBA00022679"/>
    </source>
</evidence>
<evidence type="ECO:0000259" key="10">
    <source>
        <dbReference type="PROSITE" id="PS50109"/>
    </source>
</evidence>
<dbReference type="InterPro" id="IPR036890">
    <property type="entry name" value="HATPase_C_sf"/>
</dbReference>
<comment type="caution">
    <text evidence="12">The sequence shown here is derived from an EMBL/GenBank/DDBJ whole genome shotgun (WGS) entry which is preliminary data.</text>
</comment>
<dbReference type="PROSITE" id="PS50109">
    <property type="entry name" value="HIS_KIN"/>
    <property type="match status" value="1"/>
</dbReference>
<dbReference type="Gene3D" id="3.30.450.20">
    <property type="entry name" value="PAS domain"/>
    <property type="match status" value="1"/>
</dbReference>
<dbReference type="CDD" id="cd00075">
    <property type="entry name" value="HATPase"/>
    <property type="match status" value="1"/>
</dbReference>
<evidence type="ECO:0000256" key="9">
    <source>
        <dbReference type="SAM" id="Phobius"/>
    </source>
</evidence>
<dbReference type="EC" id="2.7.13.3" evidence="3"/>
<comment type="subcellular location">
    <subcellularLocation>
        <location evidence="2">Membrane</location>
    </subcellularLocation>
</comment>
<evidence type="ECO:0000256" key="7">
    <source>
        <dbReference type="ARBA" id="ARBA00023012"/>
    </source>
</evidence>
<evidence type="ECO:0000313" key="12">
    <source>
        <dbReference type="EMBL" id="OFV71752.1"/>
    </source>
</evidence>
<dbReference type="InterPro" id="IPR005467">
    <property type="entry name" value="His_kinase_dom"/>
</dbReference>
<dbReference type="InterPro" id="IPR003660">
    <property type="entry name" value="HAMP_dom"/>
</dbReference>
<organism evidence="12 13">
    <name type="scientific">Acetobacterium wieringae</name>
    <dbReference type="NCBI Taxonomy" id="52694"/>
    <lineage>
        <taxon>Bacteria</taxon>
        <taxon>Bacillati</taxon>
        <taxon>Bacillota</taxon>
        <taxon>Clostridia</taxon>
        <taxon>Eubacteriales</taxon>
        <taxon>Eubacteriaceae</taxon>
        <taxon>Acetobacterium</taxon>
    </lineage>
</organism>
<dbReference type="InterPro" id="IPR004358">
    <property type="entry name" value="Sig_transdc_His_kin-like_C"/>
</dbReference>
<sequence>MQLSYRVRMILYNILLFAFAFLIVVFCVFQGTSYYYINQTKDDLQKTAQDSTLFISQELKNIQSSDPLKNRFIGNSLYLSKSISEKENHRVLLFDTEGNRIADSVDETTINNILNTELELSLAENAPVFTLKSINDASMAYFTAPITIDNSIVGYIGFVYSMHEMDTFLHVAGILFAIGGLIGLMVLIFVTMSFSKHFFQPIKDLTKISKEINHGNYNLTIYYKHTDEIGDLTQAFNDMVTNINNVILQLESERKRLAGVLASIDDGLLAIDKNGNIITSNSYIKTYFNVSNPKTIYDFQYQSFLRDIFDSLKNGKDHISEEIDCNNRNLLLIGSPIREKGFEENYMIIIRNMTAARHIQEEQRKFISSVSHELRTPLTTIIGYTDMLTRRQVADPEIINRSLNTINREGHRLLRLVDNLLNVNKFDKAEFDFKKTNLNIVLLLSDVVEQMQIKASQSDVEINYVSDELPEILGDYDRLQQVFINIIHNAIKYSNRGDIIDVVSAIEDNHIVVSIRDYGPGISEIEQKRIFNAFYRVEEDRSRGTDEGGSGLGLYIVKQIVEKHEGKIDIVSQVGEGTNIIVTLPILSVLIYGGDQDEKNAK</sequence>
<evidence type="ECO:0000256" key="3">
    <source>
        <dbReference type="ARBA" id="ARBA00012438"/>
    </source>
</evidence>
<accession>A0A1F2PLX9</accession>
<dbReference type="RefSeq" id="WP_070370081.1">
    <property type="nucleotide sequence ID" value="NZ_CP097897.1"/>
</dbReference>